<dbReference type="SUPFAM" id="SSF63737">
    <property type="entry name" value="Leukotriene A4 hydrolase N-terminal domain"/>
    <property type="match status" value="1"/>
</dbReference>
<keyword evidence="13" id="KW-0732">Signal</keyword>
<dbReference type="SUPFAM" id="SSF55486">
    <property type="entry name" value="Metalloproteases ('zincins'), catalytic domain"/>
    <property type="match status" value="1"/>
</dbReference>
<evidence type="ECO:0000259" key="16">
    <source>
        <dbReference type="Pfam" id="PF17900"/>
    </source>
</evidence>
<keyword evidence="7 10" id="KW-0862">Zinc</keyword>
<dbReference type="EC" id="3.4.11.-" evidence="12"/>
<evidence type="ECO:0000256" key="3">
    <source>
        <dbReference type="ARBA" id="ARBA00022438"/>
    </source>
</evidence>
<dbReference type="Gene3D" id="2.60.40.1730">
    <property type="entry name" value="tricorn interacting facor f3 domain"/>
    <property type="match status" value="1"/>
</dbReference>
<feature type="signal peptide" evidence="13">
    <location>
        <begin position="1"/>
        <end position="22"/>
    </location>
</feature>
<evidence type="ECO:0000256" key="13">
    <source>
        <dbReference type="SAM" id="SignalP"/>
    </source>
</evidence>
<keyword evidence="6 12" id="KW-0378">Hydrolase</keyword>
<dbReference type="InterPro" id="IPR050344">
    <property type="entry name" value="Peptidase_M1_aminopeptidases"/>
</dbReference>
<keyword evidence="3 12" id="KW-0031">Aminopeptidase</keyword>
<dbReference type="InterPro" id="IPR024571">
    <property type="entry name" value="ERAP1-like_C_dom"/>
</dbReference>
<evidence type="ECO:0000256" key="8">
    <source>
        <dbReference type="ARBA" id="ARBA00023049"/>
    </source>
</evidence>
<dbReference type="Gene3D" id="1.25.50.20">
    <property type="match status" value="1"/>
</dbReference>
<evidence type="ECO:0000256" key="1">
    <source>
        <dbReference type="ARBA" id="ARBA00000098"/>
    </source>
</evidence>
<dbReference type="InterPro" id="IPR034016">
    <property type="entry name" value="M1_APN-typ"/>
</dbReference>
<dbReference type="PANTHER" id="PTHR11533:SF174">
    <property type="entry name" value="PUROMYCIN-SENSITIVE AMINOPEPTIDASE-RELATED"/>
    <property type="match status" value="1"/>
</dbReference>
<feature type="domain" description="Peptidase M1 membrane alanine aminopeptidase" evidence="14">
    <location>
        <begin position="252"/>
        <end position="467"/>
    </location>
</feature>
<dbReference type="InterPro" id="IPR014782">
    <property type="entry name" value="Peptidase_M1_dom"/>
</dbReference>
<dbReference type="Gene3D" id="1.10.390.10">
    <property type="entry name" value="Neutral Protease Domain 2"/>
    <property type="match status" value="1"/>
</dbReference>
<dbReference type="PANTHER" id="PTHR11533">
    <property type="entry name" value="PROTEASE M1 ZINC METALLOPROTEASE"/>
    <property type="match status" value="1"/>
</dbReference>
<dbReference type="GO" id="GO:0016020">
    <property type="term" value="C:membrane"/>
    <property type="evidence" value="ECO:0007669"/>
    <property type="project" value="TreeGrafter"/>
</dbReference>
<dbReference type="InterPro" id="IPR045357">
    <property type="entry name" value="Aminopeptidase_N-like_N"/>
</dbReference>
<keyword evidence="5 10" id="KW-0479">Metal-binding</keyword>
<protein>
    <recommendedName>
        <fullName evidence="12">Aminopeptidase</fullName>
        <ecNumber evidence="12">3.4.11.-</ecNumber>
    </recommendedName>
</protein>
<evidence type="ECO:0000256" key="2">
    <source>
        <dbReference type="ARBA" id="ARBA00010136"/>
    </source>
</evidence>
<dbReference type="Pfam" id="PF17900">
    <property type="entry name" value="Peptidase_M1_N"/>
    <property type="match status" value="1"/>
</dbReference>
<gene>
    <name evidence="17" type="ORF">HN018_11390</name>
</gene>
<dbReference type="GO" id="GO:0005615">
    <property type="term" value="C:extracellular space"/>
    <property type="evidence" value="ECO:0007669"/>
    <property type="project" value="TreeGrafter"/>
</dbReference>
<dbReference type="Pfam" id="PF01433">
    <property type="entry name" value="Peptidase_M1"/>
    <property type="match status" value="1"/>
</dbReference>
<dbReference type="AlphaFoldDB" id="A0A6M8HQJ5"/>
<dbReference type="GO" id="GO:0016285">
    <property type="term" value="F:alanyl aminopeptidase activity"/>
    <property type="evidence" value="ECO:0007669"/>
    <property type="project" value="UniProtKB-EC"/>
</dbReference>
<evidence type="ECO:0000259" key="14">
    <source>
        <dbReference type="Pfam" id="PF01433"/>
    </source>
</evidence>
<comment type="cofactor">
    <cofactor evidence="10 12">
        <name>Zn(2+)</name>
        <dbReference type="ChEBI" id="CHEBI:29105"/>
    </cofactor>
    <text evidence="10 12">Binds 1 zinc ion per subunit.</text>
</comment>
<dbReference type="EMBL" id="CP053708">
    <property type="protein sequence ID" value="QKE90557.1"/>
    <property type="molecule type" value="Genomic_DNA"/>
</dbReference>
<dbReference type="GO" id="GO:0070006">
    <property type="term" value="F:metalloaminopeptidase activity"/>
    <property type="evidence" value="ECO:0007669"/>
    <property type="project" value="TreeGrafter"/>
</dbReference>
<comment type="similarity">
    <text evidence="2 12">Belongs to the peptidase M1 family.</text>
</comment>
<keyword evidence="4 12" id="KW-0645">Protease</keyword>
<evidence type="ECO:0000256" key="12">
    <source>
        <dbReference type="RuleBase" id="RU364040"/>
    </source>
</evidence>
<feature type="domain" description="Aminopeptidase N-like N-terminal" evidence="16">
    <location>
        <begin position="40"/>
        <end position="218"/>
    </location>
</feature>
<dbReference type="InterPro" id="IPR001930">
    <property type="entry name" value="Peptidase_M1"/>
</dbReference>
<feature type="binding site" evidence="10">
    <location>
        <position position="348"/>
    </location>
    <ligand>
        <name>Zn(2+)</name>
        <dbReference type="ChEBI" id="CHEBI:29105"/>
        <note>catalytic</note>
    </ligand>
</feature>
<keyword evidence="8 12" id="KW-0482">Metalloprotease</keyword>
<dbReference type="GO" id="GO:0043171">
    <property type="term" value="P:peptide catabolic process"/>
    <property type="evidence" value="ECO:0007669"/>
    <property type="project" value="TreeGrafter"/>
</dbReference>
<keyword evidence="18" id="KW-1185">Reference proteome</keyword>
<feature type="binding site" evidence="10">
    <location>
        <position position="329"/>
    </location>
    <ligand>
        <name>Zn(2+)</name>
        <dbReference type="ChEBI" id="CHEBI:29105"/>
        <note>catalytic</note>
    </ligand>
</feature>
<sequence length="880" mass="94314">MRHALLLATALTLVGNCRPAVAEAPFDFARAPGQLPKTVVPSAYTIDIVTDMTKLALTGHESIAVVAAGAGGSITLNQAGLKLVRATIDGVAATITQDDKAETATLRLRHPIADGPHTLVIDYRGPIPATPNGIYYDDYRSRSGARKRMLVTQFEVADARRMFPGWDEPAFKATFRLGVTLPKDYVPVGNMPVVSTTPAGANAKRVVFAATPRMSTYLLALVAGDMSALHGTGGGIPINAYAPTGEQANGAYALHAATEILPFYNEYFGVPYPLPKLDLVAIPGNYEAGAMENWGDITFIDNALLFDAKTSGPRTRETIYLDVAHEMAHQWSGDLVTMGWWDNIWLNEGFATWMETKATDHFNPTWQMWPRAHADRELAMAVDALPTTHPIQQTIADVSAANAAFDLISYQKGEQVIRMVEDWLGPDVFRDGMRVYMKAHAYGNTTSADLWAALSQVSHKDVAPVATSFTEQPGIPLVSVARSCTGGATTLTLSQSRFTIHDPDPKPLTWQIPVTVGGPGVVTQTVLLTTAPVTLHFAGCGAALKANLGEAGYYRTHYDDASLSALKGAFPTLSATDRVNLLGDQFALFETGTSPLAAYLDIAATLSDGKDQSVAVWQDTIAHLQRLDVLMRGSPSRPTFRAFARSLLAPQFARLGWEPRAGESFLDTLLRPTLIAALGRLDDPAVVMEAQHRFSAYLKDASSLPPSLLDPVMLLVGMHADDATTKILEHRLRSAPDTEEKIRYFTALAGSRDPARIANTVRLAYSGVIPNGRVVQAIGLVATDSDNPDAVWAAVLPNQAPIRARLAPGPQTQLLPAASRSTTNPAVARALLADPASSASSGAKIEAAKASDAIAGDIVLRDRTQPAISAWLAVQRNGRG</sequence>
<organism evidence="17 18">
    <name type="scientific">Lichenicola cladoniae</name>
    <dbReference type="NCBI Taxonomy" id="1484109"/>
    <lineage>
        <taxon>Bacteria</taxon>
        <taxon>Pseudomonadati</taxon>
        <taxon>Pseudomonadota</taxon>
        <taxon>Alphaproteobacteria</taxon>
        <taxon>Acetobacterales</taxon>
        <taxon>Acetobacteraceae</taxon>
        <taxon>Lichenicola</taxon>
    </lineage>
</organism>
<dbReference type="Gene3D" id="2.60.40.1910">
    <property type="match status" value="1"/>
</dbReference>
<name>A0A6M8HQJ5_9PROT</name>
<accession>A0A6M8HQJ5</accession>
<evidence type="ECO:0000256" key="5">
    <source>
        <dbReference type="ARBA" id="ARBA00022723"/>
    </source>
</evidence>
<dbReference type="Pfam" id="PF11838">
    <property type="entry name" value="ERAP1_C"/>
    <property type="match status" value="1"/>
</dbReference>
<dbReference type="FunFam" id="1.10.390.10:FF:000006">
    <property type="entry name" value="Puromycin-sensitive aminopeptidase"/>
    <property type="match status" value="1"/>
</dbReference>
<dbReference type="KEGG" id="lck:HN018_11390"/>
<reference evidence="17 18" key="1">
    <citation type="journal article" date="2014" name="World J. Microbiol. Biotechnol.">
        <title>Biodiversity and physiological characteristics of Antarctic and Arctic lichens-associated bacteria.</title>
        <authorList>
            <person name="Lee Y.M."/>
            <person name="Kim E.H."/>
            <person name="Lee H.K."/>
            <person name="Hong S.G."/>
        </authorList>
    </citation>
    <scope>NUCLEOTIDE SEQUENCE [LARGE SCALE GENOMIC DNA]</scope>
    <source>
        <strain evidence="17 18">PAMC 26569</strain>
    </source>
</reference>
<dbReference type="PRINTS" id="PR00756">
    <property type="entry name" value="ALADIPTASE"/>
</dbReference>
<dbReference type="InterPro" id="IPR027268">
    <property type="entry name" value="Peptidase_M4/M1_CTD_sf"/>
</dbReference>
<evidence type="ECO:0000256" key="4">
    <source>
        <dbReference type="ARBA" id="ARBA00022670"/>
    </source>
</evidence>
<evidence type="ECO:0000256" key="11">
    <source>
        <dbReference type="PIRSR" id="PIRSR634016-4"/>
    </source>
</evidence>
<dbReference type="Proteomes" id="UP000500767">
    <property type="component" value="Chromosome"/>
</dbReference>
<dbReference type="GO" id="GO:0005737">
    <property type="term" value="C:cytoplasm"/>
    <property type="evidence" value="ECO:0007669"/>
    <property type="project" value="TreeGrafter"/>
</dbReference>
<dbReference type="InterPro" id="IPR042097">
    <property type="entry name" value="Aminopeptidase_N-like_N_sf"/>
</dbReference>
<feature type="site" description="Transition state stabilizer" evidence="11">
    <location>
        <position position="410"/>
    </location>
</feature>
<feature type="chain" id="PRO_5026954361" description="Aminopeptidase" evidence="13">
    <location>
        <begin position="23"/>
        <end position="880"/>
    </location>
</feature>
<dbReference type="GO" id="GO:0042277">
    <property type="term" value="F:peptide binding"/>
    <property type="evidence" value="ECO:0007669"/>
    <property type="project" value="TreeGrafter"/>
</dbReference>
<feature type="active site" description="Proton acceptor" evidence="9">
    <location>
        <position position="326"/>
    </location>
</feature>
<feature type="binding site" evidence="10">
    <location>
        <position position="325"/>
    </location>
    <ligand>
        <name>Zn(2+)</name>
        <dbReference type="ChEBI" id="CHEBI:29105"/>
        <note>catalytic</note>
    </ligand>
</feature>
<evidence type="ECO:0000313" key="18">
    <source>
        <dbReference type="Proteomes" id="UP000500767"/>
    </source>
</evidence>
<dbReference type="CDD" id="cd09601">
    <property type="entry name" value="M1_APN-Q_like"/>
    <property type="match status" value="1"/>
</dbReference>
<dbReference type="RefSeq" id="WP_171835504.1">
    <property type="nucleotide sequence ID" value="NZ_CP053708.1"/>
</dbReference>
<proteinExistence type="inferred from homology"/>
<comment type="catalytic activity">
    <reaction evidence="1">
        <text>Release of an N-terminal amino acid, Xaa-|-Yaa- from a peptide, amide or arylamide. Xaa is preferably Ala, but may be most amino acids including Pro (slow action). When a terminal hydrophobic residue is followed by a prolyl residue, the two may be released as an intact Xaa-Pro dipeptide.</text>
        <dbReference type="EC" id="3.4.11.2"/>
    </reaction>
</comment>
<dbReference type="GO" id="GO:0006508">
    <property type="term" value="P:proteolysis"/>
    <property type="evidence" value="ECO:0007669"/>
    <property type="project" value="UniProtKB-KW"/>
</dbReference>
<evidence type="ECO:0000259" key="15">
    <source>
        <dbReference type="Pfam" id="PF11838"/>
    </source>
</evidence>
<evidence type="ECO:0000256" key="7">
    <source>
        <dbReference type="ARBA" id="ARBA00022833"/>
    </source>
</evidence>
<feature type="domain" description="ERAP1-like C-terminal" evidence="15">
    <location>
        <begin position="544"/>
        <end position="809"/>
    </location>
</feature>
<evidence type="ECO:0000256" key="6">
    <source>
        <dbReference type="ARBA" id="ARBA00022801"/>
    </source>
</evidence>
<dbReference type="GO" id="GO:0008270">
    <property type="term" value="F:zinc ion binding"/>
    <property type="evidence" value="ECO:0007669"/>
    <property type="project" value="UniProtKB-UniRule"/>
</dbReference>
<evidence type="ECO:0000256" key="9">
    <source>
        <dbReference type="PIRSR" id="PIRSR634016-1"/>
    </source>
</evidence>
<evidence type="ECO:0000313" key="17">
    <source>
        <dbReference type="EMBL" id="QKE90557.1"/>
    </source>
</evidence>
<evidence type="ECO:0000256" key="10">
    <source>
        <dbReference type="PIRSR" id="PIRSR634016-3"/>
    </source>
</evidence>